<dbReference type="InterPro" id="IPR036390">
    <property type="entry name" value="WH_DNA-bd_sf"/>
</dbReference>
<dbReference type="InterPro" id="IPR050707">
    <property type="entry name" value="HTH_MetabolicPath_Reg"/>
</dbReference>
<keyword evidence="1" id="KW-0805">Transcription regulation</keyword>
<dbReference type="PANTHER" id="PTHR30136">
    <property type="entry name" value="HELIX-TURN-HELIX TRANSCRIPTIONAL REGULATOR, ICLR FAMILY"/>
    <property type="match status" value="1"/>
</dbReference>
<keyword evidence="2" id="KW-0238">DNA-binding</keyword>
<dbReference type="SUPFAM" id="SSF55781">
    <property type="entry name" value="GAF domain-like"/>
    <property type="match status" value="1"/>
</dbReference>
<dbReference type="SMART" id="SM00346">
    <property type="entry name" value="HTH_ICLR"/>
    <property type="match status" value="1"/>
</dbReference>
<evidence type="ECO:0000256" key="2">
    <source>
        <dbReference type="ARBA" id="ARBA00023125"/>
    </source>
</evidence>
<keyword evidence="3" id="KW-0804">Transcription</keyword>
<feature type="domain" description="IclR-ED" evidence="5">
    <location>
        <begin position="80"/>
        <end position="267"/>
    </location>
</feature>
<dbReference type="RefSeq" id="WP_133220489.1">
    <property type="nucleotide sequence ID" value="NZ_NRSG01000272.1"/>
</dbReference>
<dbReference type="Gene3D" id="3.30.450.40">
    <property type="match status" value="1"/>
</dbReference>
<dbReference type="PROSITE" id="PS51077">
    <property type="entry name" value="HTH_ICLR"/>
    <property type="match status" value="1"/>
</dbReference>
<dbReference type="InterPro" id="IPR005471">
    <property type="entry name" value="Tscrpt_reg_IclR_N"/>
</dbReference>
<feature type="domain" description="HTH iclR-type" evidence="4">
    <location>
        <begin position="17"/>
        <end position="79"/>
    </location>
</feature>
<dbReference type="Gene3D" id="1.10.10.10">
    <property type="entry name" value="Winged helix-like DNA-binding domain superfamily/Winged helix DNA-binding domain"/>
    <property type="match status" value="1"/>
</dbReference>
<evidence type="ECO:0000313" key="6">
    <source>
        <dbReference type="EMBL" id="MBK1661243.1"/>
    </source>
</evidence>
<comment type="caution">
    <text evidence="6">The sequence shown here is derived from an EMBL/GenBank/DDBJ whole genome shotgun (WGS) entry which is preliminary data.</text>
</comment>
<gene>
    <name evidence="6" type="ORF">CKO45_23830</name>
</gene>
<dbReference type="EMBL" id="NRSG01000272">
    <property type="protein sequence ID" value="MBK1661243.1"/>
    <property type="molecule type" value="Genomic_DNA"/>
</dbReference>
<organism evidence="6 7">
    <name type="scientific">Paracraurococcus ruber</name>
    <dbReference type="NCBI Taxonomy" id="77675"/>
    <lineage>
        <taxon>Bacteria</taxon>
        <taxon>Pseudomonadati</taxon>
        <taxon>Pseudomonadota</taxon>
        <taxon>Alphaproteobacteria</taxon>
        <taxon>Acetobacterales</taxon>
        <taxon>Roseomonadaceae</taxon>
        <taxon>Paracraurococcus</taxon>
    </lineage>
</organism>
<proteinExistence type="predicted"/>
<dbReference type="PANTHER" id="PTHR30136:SF8">
    <property type="entry name" value="TRANSCRIPTIONAL REGULATORY PROTEIN"/>
    <property type="match status" value="1"/>
</dbReference>
<evidence type="ECO:0000259" key="5">
    <source>
        <dbReference type="PROSITE" id="PS51078"/>
    </source>
</evidence>
<evidence type="ECO:0000256" key="3">
    <source>
        <dbReference type="ARBA" id="ARBA00023163"/>
    </source>
</evidence>
<reference evidence="6 7" key="1">
    <citation type="journal article" date="2020" name="Microorganisms">
        <title>Osmotic Adaptation and Compatible Solute Biosynthesis of Phototrophic Bacteria as Revealed from Genome Analyses.</title>
        <authorList>
            <person name="Imhoff J.F."/>
            <person name="Rahn T."/>
            <person name="Kunzel S."/>
            <person name="Keller A."/>
            <person name="Neulinger S.C."/>
        </authorList>
    </citation>
    <scope>NUCLEOTIDE SEQUENCE [LARGE SCALE GENOMIC DNA]</scope>
    <source>
        <strain evidence="6 7">DSM 15382</strain>
    </source>
</reference>
<dbReference type="InterPro" id="IPR029016">
    <property type="entry name" value="GAF-like_dom_sf"/>
</dbReference>
<evidence type="ECO:0000256" key="1">
    <source>
        <dbReference type="ARBA" id="ARBA00023015"/>
    </source>
</evidence>
<keyword evidence="7" id="KW-1185">Reference proteome</keyword>
<dbReference type="Pfam" id="PF09339">
    <property type="entry name" value="HTH_IclR"/>
    <property type="match status" value="1"/>
</dbReference>
<dbReference type="PROSITE" id="PS51078">
    <property type="entry name" value="ICLR_ED"/>
    <property type="match status" value="1"/>
</dbReference>
<dbReference type="Proteomes" id="UP000697995">
    <property type="component" value="Unassembled WGS sequence"/>
</dbReference>
<name>A0ABS1D3J6_9PROT</name>
<evidence type="ECO:0008006" key="8">
    <source>
        <dbReference type="Google" id="ProtNLM"/>
    </source>
</evidence>
<sequence>MLEPPRTDAAAPAQAGVNAVEVAGGLVRALADAAGPQRLADLARAVGMPTAKAHRYLVSLMRAGLVAQDPQSRCYDLGPLALRAGLVALGRSDALKQAERVLEALAGSTGETAAVAVWGTHGPTLVRLAAARHAQAARVPPGHVFPLTWSACGLVFCAWDDPARIAPLAARDLAQSRAIHRPGAPHGQAELDALVATARARGFATAANEAEGGVSAIAAPVLDSGGGRLRLALSVFGGAGRINLDPDGPVAALVLDAARRLAAELRGHPPLDWLR</sequence>
<evidence type="ECO:0000259" key="4">
    <source>
        <dbReference type="PROSITE" id="PS51077"/>
    </source>
</evidence>
<dbReference type="InterPro" id="IPR036388">
    <property type="entry name" value="WH-like_DNA-bd_sf"/>
</dbReference>
<dbReference type="Pfam" id="PF01614">
    <property type="entry name" value="IclR_C"/>
    <property type="match status" value="1"/>
</dbReference>
<accession>A0ABS1D3J6</accession>
<evidence type="ECO:0000313" key="7">
    <source>
        <dbReference type="Proteomes" id="UP000697995"/>
    </source>
</evidence>
<dbReference type="SUPFAM" id="SSF46785">
    <property type="entry name" value="Winged helix' DNA-binding domain"/>
    <property type="match status" value="1"/>
</dbReference>
<protein>
    <recommendedName>
        <fullName evidence="8">IclR family transcriptional regulator</fullName>
    </recommendedName>
</protein>
<dbReference type="InterPro" id="IPR014757">
    <property type="entry name" value="Tscrpt_reg_IclR_C"/>
</dbReference>